<feature type="compositionally biased region" description="Polar residues" evidence="1">
    <location>
        <begin position="350"/>
        <end position="375"/>
    </location>
</feature>
<feature type="region of interest" description="Disordered" evidence="1">
    <location>
        <begin position="208"/>
        <end position="227"/>
    </location>
</feature>
<feature type="region of interest" description="Disordered" evidence="1">
    <location>
        <begin position="1"/>
        <end position="115"/>
    </location>
</feature>
<feature type="compositionally biased region" description="Basic and acidic residues" evidence="1">
    <location>
        <begin position="55"/>
        <end position="64"/>
    </location>
</feature>
<evidence type="ECO:0000256" key="1">
    <source>
        <dbReference type="SAM" id="MobiDB-lite"/>
    </source>
</evidence>
<evidence type="ECO:0000313" key="2">
    <source>
        <dbReference type="EMBL" id="MBA2116410.1"/>
    </source>
</evidence>
<name>A0A7V8V7K6_9BACT</name>
<organism evidence="2 3">
    <name type="scientific">Bremerella alba</name>
    <dbReference type="NCBI Taxonomy" id="980252"/>
    <lineage>
        <taxon>Bacteria</taxon>
        <taxon>Pseudomonadati</taxon>
        <taxon>Planctomycetota</taxon>
        <taxon>Planctomycetia</taxon>
        <taxon>Pirellulales</taxon>
        <taxon>Pirellulaceae</taxon>
        <taxon>Bremerella</taxon>
    </lineage>
</organism>
<comment type="caution">
    <text evidence="2">The sequence shown here is derived from an EMBL/GenBank/DDBJ whole genome shotgun (WGS) entry which is preliminary data.</text>
</comment>
<dbReference type="EMBL" id="JABRWO010000010">
    <property type="protein sequence ID" value="MBA2116410.1"/>
    <property type="molecule type" value="Genomic_DNA"/>
</dbReference>
<proteinExistence type="predicted"/>
<feature type="compositionally biased region" description="Polar residues" evidence="1">
    <location>
        <begin position="400"/>
        <end position="411"/>
    </location>
</feature>
<accession>A0A7V8V7K6</accession>
<dbReference type="RefSeq" id="WP_207397823.1">
    <property type="nucleotide sequence ID" value="NZ_JABRWO010000010.1"/>
</dbReference>
<reference evidence="2 3" key="1">
    <citation type="submission" date="2020-05" db="EMBL/GenBank/DDBJ databases">
        <title>Bremerella alba sp. nov., a novel planctomycete isolated from the surface of the macroalga Fucus spiralis.</title>
        <authorList>
            <person name="Godinho O."/>
            <person name="Botelho R."/>
            <person name="Albuquerque L."/>
            <person name="Wiegand S."/>
            <person name="Da Costa M.S."/>
            <person name="Lobo-Da-Cunha A."/>
            <person name="Jogler C."/>
            <person name="Lage O.M."/>
        </authorList>
    </citation>
    <scope>NUCLEOTIDE SEQUENCE [LARGE SCALE GENOMIC DNA]</scope>
    <source>
        <strain evidence="2 3">FF15</strain>
    </source>
</reference>
<keyword evidence="3" id="KW-1185">Reference proteome</keyword>
<feature type="compositionally biased region" description="Polar residues" evidence="1">
    <location>
        <begin position="260"/>
        <end position="275"/>
    </location>
</feature>
<protein>
    <submittedName>
        <fullName evidence="2">Uncharacterized protein</fullName>
    </submittedName>
</protein>
<sequence>MTKPLGTPHNHETQDTQGTFYGHPIVLRVKDLTWQPPAEPAPAPQQDWVSDLLGEDPHEGDTHESLLVPAAAPSLPEPQREAAPLPQPKAEAAPEPRVEPAPSAQPSYIHNSGETRQKRRVSLLSGQMKNRLVLGGIAVSLLFVSVWALSGSGGSDESPVENVPQDLFVSTGELGDAPAWNAGSAADPSETITIEPLDNEITQMASLPSRSMSPNTMMSNPSRDTQMTNIATPASMNVETSASPYGNPAQGGSLGAPSIDSPSNQVWQFGPSNKEPNFEEPPITPYSGSNRPAPTGDVPNFDGSQSQPGQPQPSQTRPLPGGSMGMGDTRTSQYAPPAGEGGGRHWMQAEESNYAMQNGTLVEKNSTGSGPSPGTQMPEIHEGYQHQAGFPVVNSHRPENTPSTGPQQDNGQWGFGPYSGSSMPQEAAQPRARLGGIQPLDLESR</sequence>
<evidence type="ECO:0000313" key="3">
    <source>
        <dbReference type="Proteomes" id="UP000551616"/>
    </source>
</evidence>
<feature type="compositionally biased region" description="Polar residues" evidence="1">
    <location>
        <begin position="105"/>
        <end position="114"/>
    </location>
</feature>
<dbReference type="Proteomes" id="UP000551616">
    <property type="component" value="Unassembled WGS sequence"/>
</dbReference>
<gene>
    <name evidence="2" type="ORF">HOV93_35990</name>
</gene>
<dbReference type="AlphaFoldDB" id="A0A7V8V7K6"/>
<feature type="region of interest" description="Disordered" evidence="1">
    <location>
        <begin position="238"/>
        <end position="445"/>
    </location>
</feature>
<feature type="compositionally biased region" description="Low complexity" evidence="1">
    <location>
        <begin position="208"/>
        <end position="223"/>
    </location>
</feature>
<feature type="compositionally biased region" description="Low complexity" evidence="1">
    <location>
        <begin position="303"/>
        <end position="315"/>
    </location>
</feature>